<protein>
    <submittedName>
        <fullName evidence="1">Uncharacterized protein</fullName>
    </submittedName>
</protein>
<gene>
    <name evidence="1" type="ORF">FWK35_00030969</name>
</gene>
<dbReference type="EMBL" id="VUJU01004111">
    <property type="protein sequence ID" value="KAF0755538.1"/>
    <property type="molecule type" value="Genomic_DNA"/>
</dbReference>
<organism evidence="1 2">
    <name type="scientific">Aphis craccivora</name>
    <name type="common">Cowpea aphid</name>
    <dbReference type="NCBI Taxonomy" id="307492"/>
    <lineage>
        <taxon>Eukaryota</taxon>
        <taxon>Metazoa</taxon>
        <taxon>Ecdysozoa</taxon>
        <taxon>Arthropoda</taxon>
        <taxon>Hexapoda</taxon>
        <taxon>Insecta</taxon>
        <taxon>Pterygota</taxon>
        <taxon>Neoptera</taxon>
        <taxon>Paraneoptera</taxon>
        <taxon>Hemiptera</taxon>
        <taxon>Sternorrhyncha</taxon>
        <taxon>Aphidomorpha</taxon>
        <taxon>Aphidoidea</taxon>
        <taxon>Aphididae</taxon>
        <taxon>Aphidini</taxon>
        <taxon>Aphis</taxon>
        <taxon>Aphis</taxon>
    </lineage>
</organism>
<evidence type="ECO:0000313" key="2">
    <source>
        <dbReference type="Proteomes" id="UP000478052"/>
    </source>
</evidence>
<sequence>MYFLQLNVYLNILDPTQSDKCIDFTMMWFFFVCKLYIITSRNNASISKLQWWFSIAI</sequence>
<comment type="caution">
    <text evidence="1">The sequence shown here is derived from an EMBL/GenBank/DDBJ whole genome shotgun (WGS) entry which is preliminary data.</text>
</comment>
<keyword evidence="2" id="KW-1185">Reference proteome</keyword>
<evidence type="ECO:0000313" key="1">
    <source>
        <dbReference type="EMBL" id="KAF0755538.1"/>
    </source>
</evidence>
<dbReference type="Proteomes" id="UP000478052">
    <property type="component" value="Unassembled WGS sequence"/>
</dbReference>
<reference evidence="1 2" key="1">
    <citation type="submission" date="2019-08" db="EMBL/GenBank/DDBJ databases">
        <title>Whole genome of Aphis craccivora.</title>
        <authorList>
            <person name="Voronova N.V."/>
            <person name="Shulinski R.S."/>
            <person name="Bandarenka Y.V."/>
            <person name="Zhorov D.G."/>
            <person name="Warner D."/>
        </authorList>
    </citation>
    <scope>NUCLEOTIDE SEQUENCE [LARGE SCALE GENOMIC DNA]</scope>
    <source>
        <strain evidence="1">180601</strain>
        <tissue evidence="1">Whole Body</tissue>
    </source>
</reference>
<dbReference type="AlphaFoldDB" id="A0A6G0YH48"/>
<accession>A0A6G0YH48</accession>
<name>A0A6G0YH48_APHCR</name>
<proteinExistence type="predicted"/>